<keyword evidence="2" id="KW-0812">Transmembrane</keyword>
<proteinExistence type="predicted"/>
<evidence type="ECO:0000313" key="4">
    <source>
        <dbReference type="Proteomes" id="UP000722121"/>
    </source>
</evidence>
<feature type="transmembrane region" description="Helical" evidence="2">
    <location>
        <begin position="35"/>
        <end position="54"/>
    </location>
</feature>
<protein>
    <submittedName>
        <fullName evidence="3">Uncharacterized protein</fullName>
    </submittedName>
</protein>
<sequence length="256" mass="28879">MPVIDQQGSANLEGTPPLSSSEKATSPFLQHKKTIVITLLIVLVLFFATLYLLAHNKTEREETYYEIENTLQSYRTRRSPETLLNLASLIASTPSAQAKYNPLLAQAFLNSQLNNKAIPYAQSALQRTDSQWSSLFGSFSTTSLTIAQEHYQHALDQALATKKSLETLPTPPTQLPYYNALYAYTLLRIAFLQQALNDNTAELASWNALLSYQNLLVHSTQTDPSTTFRNITQAFNTQFTNLHHYIQHRIKILNNV</sequence>
<keyword evidence="4" id="KW-1185">Reference proteome</keyword>
<organism evidence="3 4">
    <name type="scientific">Simkania negevensis</name>
    <dbReference type="NCBI Taxonomy" id="83561"/>
    <lineage>
        <taxon>Bacteria</taxon>
        <taxon>Pseudomonadati</taxon>
        <taxon>Chlamydiota</taxon>
        <taxon>Chlamydiia</taxon>
        <taxon>Parachlamydiales</taxon>
        <taxon>Simkaniaceae</taxon>
        <taxon>Simkania</taxon>
    </lineage>
</organism>
<gene>
    <name evidence="3" type="ORF">JYU14_03685</name>
</gene>
<comment type="caution">
    <text evidence="3">The sequence shown here is derived from an EMBL/GenBank/DDBJ whole genome shotgun (WGS) entry which is preliminary data.</text>
</comment>
<accession>A0ABS3ASR0</accession>
<evidence type="ECO:0000313" key="3">
    <source>
        <dbReference type="EMBL" id="MBN4067167.1"/>
    </source>
</evidence>
<evidence type="ECO:0000256" key="2">
    <source>
        <dbReference type="SAM" id="Phobius"/>
    </source>
</evidence>
<feature type="region of interest" description="Disordered" evidence="1">
    <location>
        <begin position="1"/>
        <end position="24"/>
    </location>
</feature>
<dbReference type="EMBL" id="JAFITR010000076">
    <property type="protein sequence ID" value="MBN4067167.1"/>
    <property type="molecule type" value="Genomic_DNA"/>
</dbReference>
<name>A0ABS3ASR0_9BACT</name>
<evidence type="ECO:0000256" key="1">
    <source>
        <dbReference type="SAM" id="MobiDB-lite"/>
    </source>
</evidence>
<keyword evidence="2" id="KW-1133">Transmembrane helix</keyword>
<dbReference type="Proteomes" id="UP000722121">
    <property type="component" value="Unassembled WGS sequence"/>
</dbReference>
<reference evidence="3 4" key="1">
    <citation type="submission" date="2021-02" db="EMBL/GenBank/DDBJ databases">
        <title>Activity-based single-cell genomes from oceanic crustal fluid captures similar information to metagenomic and metatranscriptomic surveys with orders of magnitude less sampling.</title>
        <authorList>
            <person name="D'Angelo T.S."/>
            <person name="Orcutt B.N."/>
        </authorList>
    </citation>
    <scope>NUCLEOTIDE SEQUENCE [LARGE SCALE GENOMIC DNA]</scope>
    <source>
        <strain evidence="3">AH-315-G07</strain>
    </source>
</reference>
<keyword evidence="2" id="KW-0472">Membrane</keyword>